<gene>
    <name evidence="2" type="ORF">FJQ55_03860</name>
</gene>
<comment type="caution">
    <text evidence="2">The sequence shown here is derived from an EMBL/GenBank/DDBJ whole genome shotgun (WGS) entry which is preliminary data.</text>
</comment>
<protein>
    <submittedName>
        <fullName evidence="2">DUF1127 domain-containing protein</fullName>
    </submittedName>
</protein>
<feature type="domain" description="YjiS-like" evidence="1">
    <location>
        <begin position="38"/>
        <end position="64"/>
    </location>
</feature>
<dbReference type="EMBL" id="VFYP01000001">
    <property type="protein sequence ID" value="TPP10018.1"/>
    <property type="molecule type" value="Genomic_DNA"/>
</dbReference>
<evidence type="ECO:0000313" key="3">
    <source>
        <dbReference type="Proteomes" id="UP000316429"/>
    </source>
</evidence>
<dbReference type="AlphaFoldDB" id="A0A504U4W3"/>
<name>A0A504U4W3_9HYPH</name>
<evidence type="ECO:0000259" key="1">
    <source>
        <dbReference type="Pfam" id="PF06568"/>
    </source>
</evidence>
<dbReference type="Pfam" id="PF06568">
    <property type="entry name" value="YjiS-like"/>
    <property type="match status" value="1"/>
</dbReference>
<dbReference type="Proteomes" id="UP000316429">
    <property type="component" value="Unassembled WGS sequence"/>
</dbReference>
<evidence type="ECO:0000313" key="2">
    <source>
        <dbReference type="EMBL" id="TPP10018.1"/>
    </source>
</evidence>
<organism evidence="2 3">
    <name type="scientific">Rhizobium glycinendophyticum</name>
    <dbReference type="NCBI Taxonomy" id="2589807"/>
    <lineage>
        <taxon>Bacteria</taxon>
        <taxon>Pseudomonadati</taxon>
        <taxon>Pseudomonadota</taxon>
        <taxon>Alphaproteobacteria</taxon>
        <taxon>Hyphomicrobiales</taxon>
        <taxon>Rhizobiaceae</taxon>
        <taxon>Rhizobium/Agrobacterium group</taxon>
        <taxon>Rhizobium</taxon>
    </lineage>
</organism>
<reference evidence="2 3" key="1">
    <citation type="submission" date="2019-06" db="EMBL/GenBank/DDBJ databases">
        <title>Rhizobium sp. CL12 isolated from roots of soybean.</title>
        <authorList>
            <person name="Wang C."/>
        </authorList>
    </citation>
    <scope>NUCLEOTIDE SEQUENCE [LARGE SCALE GENOMIC DNA]</scope>
    <source>
        <strain evidence="2 3">CL12</strain>
    </source>
</reference>
<dbReference type="InterPro" id="IPR009506">
    <property type="entry name" value="YjiS-like"/>
</dbReference>
<sequence>MRTTHRTLDLDLALPLNARVAHSHGVLVWLRNRVTALRNRLSANSLTDLDDRLLNDVGLSRSDVNKALKETGIADDPSQQLARLARRRAELALRGRRAD</sequence>
<dbReference type="RefSeq" id="WP_140826381.1">
    <property type="nucleotide sequence ID" value="NZ_VFYP01000001.1"/>
</dbReference>
<keyword evidence="3" id="KW-1185">Reference proteome</keyword>
<accession>A0A504U4W3</accession>
<dbReference type="OrthoDB" id="8420502at2"/>
<proteinExistence type="predicted"/>